<sequence length="225" mass="26094">MGFDSPNCRYSDEELKTKLIMKLLIPIKNDGLANLRADDIAKYMDLSKATMYKYFESKDDVIEHFVNFFIKLFDVSPALDKTSGSYQERYHVVFKKMLMVANYGSEVFRRDLRALYPELMERLHAAWLARNVALHDFYEQGMKDGVFVRANVELLIMQDELCFAKLGDASALIARNLTCKQAMLDYYEMRVHQLFAPESRPNVIHDEATLAMLNVLSQKLTSMMM</sequence>
<keyword evidence="5" id="KW-1185">Reference proteome</keyword>
<gene>
    <name evidence="4" type="ORF">ACFSB2_08605</name>
</gene>
<dbReference type="PROSITE" id="PS50977">
    <property type="entry name" value="HTH_TETR_2"/>
    <property type="match status" value="1"/>
</dbReference>
<evidence type="ECO:0000256" key="2">
    <source>
        <dbReference type="PROSITE-ProRule" id="PRU00335"/>
    </source>
</evidence>
<feature type="DNA-binding region" description="H-T-H motif" evidence="2">
    <location>
        <begin position="36"/>
        <end position="55"/>
    </location>
</feature>
<evidence type="ECO:0000256" key="1">
    <source>
        <dbReference type="ARBA" id="ARBA00023125"/>
    </source>
</evidence>
<organism evidence="4 5">
    <name type="scientific">Alicyclobacillus fodiniaquatilis</name>
    <dbReference type="NCBI Taxonomy" id="1661150"/>
    <lineage>
        <taxon>Bacteria</taxon>
        <taxon>Bacillati</taxon>
        <taxon>Bacillota</taxon>
        <taxon>Bacilli</taxon>
        <taxon>Bacillales</taxon>
        <taxon>Alicyclobacillaceae</taxon>
        <taxon>Alicyclobacillus</taxon>
    </lineage>
</organism>
<accession>A0ABW4JFJ0</accession>
<proteinExistence type="predicted"/>
<dbReference type="RefSeq" id="WP_377942632.1">
    <property type="nucleotide sequence ID" value="NZ_JBHUCX010000021.1"/>
</dbReference>
<evidence type="ECO:0000313" key="4">
    <source>
        <dbReference type="EMBL" id="MFD1674758.1"/>
    </source>
</evidence>
<dbReference type="InterPro" id="IPR009057">
    <property type="entry name" value="Homeodomain-like_sf"/>
</dbReference>
<feature type="domain" description="HTH tetR-type" evidence="3">
    <location>
        <begin position="13"/>
        <end position="73"/>
    </location>
</feature>
<name>A0ABW4JFJ0_9BACL</name>
<comment type="caution">
    <text evidence="4">The sequence shown here is derived from an EMBL/GenBank/DDBJ whole genome shotgun (WGS) entry which is preliminary data.</text>
</comment>
<reference evidence="5" key="1">
    <citation type="journal article" date="2019" name="Int. J. Syst. Evol. Microbiol.">
        <title>The Global Catalogue of Microorganisms (GCM) 10K type strain sequencing project: providing services to taxonomists for standard genome sequencing and annotation.</title>
        <authorList>
            <consortium name="The Broad Institute Genomics Platform"/>
            <consortium name="The Broad Institute Genome Sequencing Center for Infectious Disease"/>
            <person name="Wu L."/>
            <person name="Ma J."/>
        </authorList>
    </citation>
    <scope>NUCLEOTIDE SEQUENCE [LARGE SCALE GENOMIC DNA]</scope>
    <source>
        <strain evidence="5">CGMCC 1.12286</strain>
    </source>
</reference>
<dbReference type="Proteomes" id="UP001597079">
    <property type="component" value="Unassembled WGS sequence"/>
</dbReference>
<dbReference type="SUPFAM" id="SSF46689">
    <property type="entry name" value="Homeodomain-like"/>
    <property type="match status" value="1"/>
</dbReference>
<dbReference type="Gene3D" id="1.10.357.10">
    <property type="entry name" value="Tetracycline Repressor, domain 2"/>
    <property type="match status" value="1"/>
</dbReference>
<protein>
    <submittedName>
        <fullName evidence="4">TetR/AcrR family transcriptional regulator</fullName>
    </submittedName>
</protein>
<dbReference type="EMBL" id="JBHUCX010000021">
    <property type="protein sequence ID" value="MFD1674758.1"/>
    <property type="molecule type" value="Genomic_DNA"/>
</dbReference>
<dbReference type="Pfam" id="PF00440">
    <property type="entry name" value="TetR_N"/>
    <property type="match status" value="1"/>
</dbReference>
<evidence type="ECO:0000259" key="3">
    <source>
        <dbReference type="PROSITE" id="PS50977"/>
    </source>
</evidence>
<dbReference type="InterPro" id="IPR001647">
    <property type="entry name" value="HTH_TetR"/>
</dbReference>
<keyword evidence="1 2" id="KW-0238">DNA-binding</keyword>
<evidence type="ECO:0000313" key="5">
    <source>
        <dbReference type="Proteomes" id="UP001597079"/>
    </source>
</evidence>